<organism evidence="2 3">
    <name type="scientific">Stieleria neptunia</name>
    <dbReference type="NCBI Taxonomy" id="2527979"/>
    <lineage>
        <taxon>Bacteria</taxon>
        <taxon>Pseudomonadati</taxon>
        <taxon>Planctomycetota</taxon>
        <taxon>Planctomycetia</taxon>
        <taxon>Pirellulales</taxon>
        <taxon>Pirellulaceae</taxon>
        <taxon>Stieleria</taxon>
    </lineage>
</organism>
<dbReference type="AlphaFoldDB" id="A0A518HVD6"/>
<dbReference type="OrthoDB" id="278446at2"/>
<feature type="compositionally biased region" description="Basic and acidic residues" evidence="1">
    <location>
        <begin position="118"/>
        <end position="134"/>
    </location>
</feature>
<feature type="region of interest" description="Disordered" evidence="1">
    <location>
        <begin position="118"/>
        <end position="177"/>
    </location>
</feature>
<protein>
    <submittedName>
        <fullName evidence="2">Uncharacterized protein</fullName>
    </submittedName>
</protein>
<evidence type="ECO:0000313" key="2">
    <source>
        <dbReference type="EMBL" id="QDV44815.1"/>
    </source>
</evidence>
<dbReference type="KEGG" id="snep:Enr13x_46860"/>
<sequence length="317" mass="34473">MIGIVKRTSTAAHSTVLRRLPVGIAVAGMLSILVAGNEANAQYFRGFRGRGAVIVGPPILPAPYYQGGWATAPVVVGPPSRVRVQTPFFSLNIGPGSIVPPPYAGYVDRYESYRPRYDSRYDPGYRSPYERGYSEPRSSVPDYRSPPPSQYPPVGPGANPSYGQYRPGSRGGVPDLTSPVQFSLPALRDAAETLYRALAERPDDGDVWLKYLQPERIIAAVDSGQLSPSINELHTRFLGVTMNPDLVVMTRIDGFQRTLDLLGTWIELDRNAPAEADNQPAEADNQPAEKNGLSLPVPPPPEPTEEELPAPNGQIDL</sequence>
<gene>
    <name evidence="2" type="ORF">Enr13x_46860</name>
</gene>
<keyword evidence="3" id="KW-1185">Reference proteome</keyword>
<reference evidence="2 3" key="1">
    <citation type="submission" date="2019-03" db="EMBL/GenBank/DDBJ databases">
        <title>Deep-cultivation of Planctomycetes and their phenomic and genomic characterization uncovers novel biology.</title>
        <authorList>
            <person name="Wiegand S."/>
            <person name="Jogler M."/>
            <person name="Boedeker C."/>
            <person name="Pinto D."/>
            <person name="Vollmers J."/>
            <person name="Rivas-Marin E."/>
            <person name="Kohn T."/>
            <person name="Peeters S.H."/>
            <person name="Heuer A."/>
            <person name="Rast P."/>
            <person name="Oberbeckmann S."/>
            <person name="Bunk B."/>
            <person name="Jeske O."/>
            <person name="Meyerdierks A."/>
            <person name="Storesund J.E."/>
            <person name="Kallscheuer N."/>
            <person name="Luecker S."/>
            <person name="Lage O.M."/>
            <person name="Pohl T."/>
            <person name="Merkel B.J."/>
            <person name="Hornburger P."/>
            <person name="Mueller R.-W."/>
            <person name="Bruemmer F."/>
            <person name="Labrenz M."/>
            <person name="Spormann A.M."/>
            <person name="Op den Camp H."/>
            <person name="Overmann J."/>
            <person name="Amann R."/>
            <person name="Jetten M.S.M."/>
            <person name="Mascher T."/>
            <person name="Medema M.H."/>
            <person name="Devos D.P."/>
            <person name="Kaster A.-K."/>
            <person name="Ovreas L."/>
            <person name="Rohde M."/>
            <person name="Galperin M.Y."/>
            <person name="Jogler C."/>
        </authorList>
    </citation>
    <scope>NUCLEOTIDE SEQUENCE [LARGE SCALE GENOMIC DNA]</scope>
    <source>
        <strain evidence="2 3">Enr13</strain>
    </source>
</reference>
<accession>A0A518HVD6</accession>
<name>A0A518HVD6_9BACT</name>
<dbReference type="Proteomes" id="UP000319004">
    <property type="component" value="Chromosome"/>
</dbReference>
<feature type="compositionally biased region" description="Pro residues" evidence="1">
    <location>
        <begin position="144"/>
        <end position="155"/>
    </location>
</feature>
<proteinExistence type="predicted"/>
<feature type="region of interest" description="Disordered" evidence="1">
    <location>
        <begin position="274"/>
        <end position="317"/>
    </location>
</feature>
<evidence type="ECO:0000313" key="3">
    <source>
        <dbReference type="Proteomes" id="UP000319004"/>
    </source>
</evidence>
<dbReference type="RefSeq" id="WP_145389088.1">
    <property type="nucleotide sequence ID" value="NZ_CP037423.1"/>
</dbReference>
<evidence type="ECO:0000256" key="1">
    <source>
        <dbReference type="SAM" id="MobiDB-lite"/>
    </source>
</evidence>
<dbReference type="EMBL" id="CP037423">
    <property type="protein sequence ID" value="QDV44815.1"/>
    <property type="molecule type" value="Genomic_DNA"/>
</dbReference>